<protein>
    <recommendedName>
        <fullName evidence="1">Mitochondrial import inner membrane translocase subunit TIM50</fullName>
    </recommendedName>
</protein>
<comment type="subunit">
    <text evidence="1">Component of the TIM23 complex.</text>
</comment>
<accession>A0A8J8T0E4</accession>
<reference evidence="3" key="1">
    <citation type="submission" date="2019-06" db="EMBL/GenBank/DDBJ databases">
        <authorList>
            <person name="Zheng W."/>
        </authorList>
    </citation>
    <scope>NUCLEOTIDE SEQUENCE</scope>
    <source>
        <strain evidence="3">QDHG01</strain>
    </source>
</reference>
<dbReference type="CDD" id="cd07521">
    <property type="entry name" value="HAD_FCP1-like"/>
    <property type="match status" value="1"/>
</dbReference>
<dbReference type="PANTHER" id="PTHR12210">
    <property type="entry name" value="DULLARD PROTEIN PHOSPHATASE"/>
    <property type="match status" value="1"/>
</dbReference>
<dbReference type="FunFam" id="3.40.50.1000:FF:000184">
    <property type="entry name" value="Uncharacterized protein"/>
    <property type="match status" value="1"/>
</dbReference>
<keyword evidence="1" id="KW-0813">Transport</keyword>
<keyword evidence="4" id="KW-1185">Reference proteome</keyword>
<evidence type="ECO:0000313" key="3">
    <source>
        <dbReference type="EMBL" id="TNV77567.1"/>
    </source>
</evidence>
<dbReference type="SMART" id="SM00577">
    <property type="entry name" value="CPDc"/>
    <property type="match status" value="1"/>
</dbReference>
<dbReference type="OrthoDB" id="277011at2759"/>
<dbReference type="InterPro" id="IPR004274">
    <property type="entry name" value="FCP1_dom"/>
</dbReference>
<comment type="caution">
    <text evidence="3">The sequence shown here is derived from an EMBL/GenBank/DDBJ whole genome shotgun (WGS) entry which is preliminary data.</text>
</comment>
<dbReference type="EMBL" id="RRYP01011695">
    <property type="protein sequence ID" value="TNV77567.1"/>
    <property type="molecule type" value="Genomic_DNA"/>
</dbReference>
<evidence type="ECO:0000259" key="2">
    <source>
        <dbReference type="PROSITE" id="PS50969"/>
    </source>
</evidence>
<dbReference type="InterPro" id="IPR023214">
    <property type="entry name" value="HAD_sf"/>
</dbReference>
<dbReference type="AlphaFoldDB" id="A0A8J8T0E4"/>
<evidence type="ECO:0000313" key="4">
    <source>
        <dbReference type="Proteomes" id="UP000785679"/>
    </source>
</evidence>
<dbReference type="Pfam" id="PF03031">
    <property type="entry name" value="NIF"/>
    <property type="match status" value="1"/>
</dbReference>
<keyword evidence="1" id="KW-0496">Mitochondrion</keyword>
<dbReference type="SUPFAM" id="SSF56784">
    <property type="entry name" value="HAD-like"/>
    <property type="match status" value="1"/>
</dbReference>
<dbReference type="GO" id="GO:0015031">
    <property type="term" value="P:protein transport"/>
    <property type="evidence" value="ECO:0007669"/>
    <property type="project" value="UniProtKB-KW"/>
</dbReference>
<comment type="subcellular location">
    <subcellularLocation>
        <location evidence="1">Mitochondrion inner membrane</location>
        <topology evidence="1">Single-pass membrane protein</topology>
    </subcellularLocation>
</comment>
<dbReference type="PROSITE" id="PS50969">
    <property type="entry name" value="FCP1"/>
    <property type="match status" value="1"/>
</dbReference>
<proteinExistence type="inferred from homology"/>
<name>A0A8J8T0E4_HALGN</name>
<dbReference type="GO" id="GO:0005744">
    <property type="term" value="C:TIM23 mitochondrial import inner membrane translocase complex"/>
    <property type="evidence" value="ECO:0007669"/>
    <property type="project" value="UniProtKB-UniRule"/>
</dbReference>
<keyword evidence="1" id="KW-0653">Protein transport</keyword>
<sequence length="201" mass="23037">MQPISLVQEPFLPPISPEDQSRTYTLVLDLSETLCTFKFTDSQEVDLLLIRPGVHHFLRELSKLYELAIFTSSTQDFADWAIDIIDPHRYVKHRLYRQHVTYEEGSAVGFKDIAKLGRDLSRVIIIDNTYETMQLHPYNGVQIRTWTGDTTDTALSFLLPILQLISRKQVADVRVALSLMALQINAQLLNGVNADFEFILE</sequence>
<evidence type="ECO:0000256" key="1">
    <source>
        <dbReference type="RuleBase" id="RU365079"/>
    </source>
</evidence>
<dbReference type="InterPro" id="IPR050365">
    <property type="entry name" value="TIM50"/>
</dbReference>
<gene>
    <name evidence="3" type="ORF">FGO68_gene17773</name>
</gene>
<dbReference type="Proteomes" id="UP000785679">
    <property type="component" value="Unassembled WGS sequence"/>
</dbReference>
<keyword evidence="1" id="KW-0811">Translocation</keyword>
<comment type="similarity">
    <text evidence="1">Belongs to the TIM50 family.</text>
</comment>
<comment type="function">
    <text evidence="1">Essential component of the TIM23 complex, a complex that mediates the translocation of transit peptide-containing proteins across the mitochondrial inner membrane.</text>
</comment>
<feature type="domain" description="FCP1 homology" evidence="2">
    <location>
        <begin position="19"/>
        <end position="165"/>
    </location>
</feature>
<keyword evidence="1" id="KW-0809">Transit peptide</keyword>
<dbReference type="InterPro" id="IPR036412">
    <property type="entry name" value="HAD-like_sf"/>
</dbReference>
<dbReference type="Gene3D" id="3.40.50.1000">
    <property type="entry name" value="HAD superfamily/HAD-like"/>
    <property type="match status" value="1"/>
</dbReference>
<organism evidence="3 4">
    <name type="scientific">Halteria grandinella</name>
    <dbReference type="NCBI Taxonomy" id="5974"/>
    <lineage>
        <taxon>Eukaryota</taxon>
        <taxon>Sar</taxon>
        <taxon>Alveolata</taxon>
        <taxon>Ciliophora</taxon>
        <taxon>Intramacronucleata</taxon>
        <taxon>Spirotrichea</taxon>
        <taxon>Stichotrichia</taxon>
        <taxon>Sporadotrichida</taxon>
        <taxon>Halteriidae</taxon>
        <taxon>Halteria</taxon>
    </lineage>
</organism>